<dbReference type="PANTHER" id="PTHR19446">
    <property type="entry name" value="REVERSE TRANSCRIPTASES"/>
    <property type="match status" value="1"/>
</dbReference>
<proteinExistence type="predicted"/>
<reference evidence="2 3" key="1">
    <citation type="journal article" date="2018" name="Cell">
        <title>The Chara Genome: Secondary Complexity and Implications for Plant Terrestrialization.</title>
        <authorList>
            <person name="Nishiyama T."/>
            <person name="Sakayama H."/>
            <person name="Vries J.D."/>
            <person name="Buschmann H."/>
            <person name="Saint-Marcoux D."/>
            <person name="Ullrich K.K."/>
            <person name="Haas F.B."/>
            <person name="Vanderstraeten L."/>
            <person name="Becker D."/>
            <person name="Lang D."/>
            <person name="Vosolsobe S."/>
            <person name="Rombauts S."/>
            <person name="Wilhelmsson P.K.I."/>
            <person name="Janitza P."/>
            <person name="Kern R."/>
            <person name="Heyl A."/>
            <person name="Rumpler F."/>
            <person name="Villalobos L.I.A.C."/>
            <person name="Clay J.M."/>
            <person name="Skokan R."/>
            <person name="Toyoda A."/>
            <person name="Suzuki Y."/>
            <person name="Kagoshima H."/>
            <person name="Schijlen E."/>
            <person name="Tajeshwar N."/>
            <person name="Catarino B."/>
            <person name="Hetherington A.J."/>
            <person name="Saltykova A."/>
            <person name="Bonnot C."/>
            <person name="Breuninger H."/>
            <person name="Symeonidi A."/>
            <person name="Radhakrishnan G.V."/>
            <person name="Van Nieuwerburgh F."/>
            <person name="Deforce D."/>
            <person name="Chang C."/>
            <person name="Karol K.G."/>
            <person name="Hedrich R."/>
            <person name="Ulvskov P."/>
            <person name="Glockner G."/>
            <person name="Delwiche C.F."/>
            <person name="Petrasek J."/>
            <person name="Van de Peer Y."/>
            <person name="Friml J."/>
            <person name="Beilby M."/>
            <person name="Dolan L."/>
            <person name="Kohara Y."/>
            <person name="Sugano S."/>
            <person name="Fujiyama A."/>
            <person name="Delaux P.-M."/>
            <person name="Quint M."/>
            <person name="TheiBen G."/>
            <person name="Hagemann M."/>
            <person name="Harholt J."/>
            <person name="Dunand C."/>
            <person name="Zachgo S."/>
            <person name="Langdale J."/>
            <person name="Maumus F."/>
            <person name="Straeten D.V.D."/>
            <person name="Gould S.B."/>
            <person name="Rensing S.A."/>
        </authorList>
    </citation>
    <scope>NUCLEOTIDE SEQUENCE [LARGE SCALE GENOMIC DNA]</scope>
    <source>
        <strain evidence="2 3">S276</strain>
    </source>
</reference>
<feature type="region of interest" description="Disordered" evidence="1">
    <location>
        <begin position="122"/>
        <end position="141"/>
    </location>
</feature>
<protein>
    <submittedName>
        <fullName evidence="2">Uncharacterized protein</fullName>
    </submittedName>
</protein>
<dbReference type="Proteomes" id="UP000265515">
    <property type="component" value="Unassembled WGS sequence"/>
</dbReference>
<feature type="region of interest" description="Disordered" evidence="1">
    <location>
        <begin position="146"/>
        <end position="385"/>
    </location>
</feature>
<feature type="region of interest" description="Disordered" evidence="1">
    <location>
        <begin position="399"/>
        <end position="438"/>
    </location>
</feature>
<keyword evidence="3" id="KW-1185">Reference proteome</keyword>
<evidence type="ECO:0000313" key="3">
    <source>
        <dbReference type="Proteomes" id="UP000265515"/>
    </source>
</evidence>
<feature type="compositionally biased region" description="Pro residues" evidence="1">
    <location>
        <begin position="280"/>
        <end position="289"/>
    </location>
</feature>
<dbReference type="OrthoDB" id="2426083at2759"/>
<dbReference type="AlphaFoldDB" id="A0A388MEL6"/>
<sequence length="927" mass="101145">MVIQASTRGTVGSHNWQWCLAEKPAVQCYLECRREGKACVPELDREWWRGETSGGRADEAQSPSLPPEEEAGKVEILEGKGEDSQGRLGGQALRSSGGETGQTKEVLSEFGGECKQKGQVGLDEISPGKVPEDINEANGWSNDVEVVASSGRMDEGGGGGNRKESTPGGKVGESEVLPGGGQAWGEDKQVMLDCVRASTLDRKVGEEETAGGNSKERTPGGKVGESDALQGGGQERGRTGESETGAESTNVHIPVPGGAKEGELDDVEVVDLAASLSALSPPPPPPPPSHKSEPTAVTSDSGSVGMPRRRRKQLTSGLPISSPAEVGSSLQQATVAIQSDREEERRELQARVDAKLKRRDRSHSPAGRKVQPLKDEDRWVSPQRRRIEEEELQNKVAKEGLEEGMEDEQPRQPAPDLDEPMTGDEGGDSTDDRGGAMDEDMDINEGMEADMDINTTVKGSLQEILAAGECYVCPVMLWWAEQGIKVVTKGSTEFFIYAARSLPKNPNITRQARQETTLGILDCVTDFYADLFTEEEGWTVEQMATAPQEHIWRHVPLGLTEEQAQPLEMDITLEEVLRAIGELPRLKAPGVDGVPIEMYKAHNHFFGPLLTWAFNEALHAGHLPEGFADAFVVLIYKKGAREDVRNWRPISILNAPYKILAKVQSNRLNEVLPRIINPAQAGFVPGRQIVSNITLARQGLQLRQDMVLKSTAFADDTGAVIPPTTQQLRRLQMDLELFSLYSGARVNWRKSQAILPQGYIAPEGWDVPTLADGENLCFLGALIHPVGGGAQQMEGLAVAAILRLGRWAKRTHLRVFGKALVLKNSVLSTMWYAGAIHMPKRWVFRQLRAAVHRYLWAGDVEAESVIPRVAWSKLTQPRSQGGLGILDPELQMTALQLRNLLWFLLGTAGTAWESLTTQHLALALGMT</sequence>
<feature type="compositionally biased region" description="Acidic residues" evidence="1">
    <location>
        <begin position="416"/>
        <end position="429"/>
    </location>
</feature>
<name>A0A388MEL6_CHABU</name>
<evidence type="ECO:0000313" key="2">
    <source>
        <dbReference type="EMBL" id="GBG92953.1"/>
    </source>
</evidence>
<comment type="caution">
    <text evidence="2">The sequence shown here is derived from an EMBL/GenBank/DDBJ whole genome shotgun (WGS) entry which is preliminary data.</text>
</comment>
<evidence type="ECO:0000256" key="1">
    <source>
        <dbReference type="SAM" id="MobiDB-lite"/>
    </source>
</evidence>
<feature type="region of interest" description="Disordered" evidence="1">
    <location>
        <begin position="50"/>
        <end position="104"/>
    </location>
</feature>
<feature type="compositionally biased region" description="Basic and acidic residues" evidence="1">
    <location>
        <begin position="70"/>
        <end position="85"/>
    </location>
</feature>
<organism evidence="2 3">
    <name type="scientific">Chara braunii</name>
    <name type="common">Braun's stonewort</name>
    <dbReference type="NCBI Taxonomy" id="69332"/>
    <lineage>
        <taxon>Eukaryota</taxon>
        <taxon>Viridiplantae</taxon>
        <taxon>Streptophyta</taxon>
        <taxon>Charophyceae</taxon>
        <taxon>Charales</taxon>
        <taxon>Characeae</taxon>
        <taxon>Chara</taxon>
    </lineage>
</organism>
<feature type="compositionally biased region" description="Polar residues" evidence="1">
    <location>
        <begin position="328"/>
        <end position="337"/>
    </location>
</feature>
<dbReference type="Gramene" id="GBG92953">
    <property type="protein sequence ID" value="GBG92953"/>
    <property type="gene ID" value="CBR_g57923"/>
</dbReference>
<feature type="compositionally biased region" description="Basic and acidic residues" evidence="1">
    <location>
        <begin position="372"/>
        <end position="385"/>
    </location>
</feature>
<dbReference type="EMBL" id="BFEA01001181">
    <property type="protein sequence ID" value="GBG92953.1"/>
    <property type="molecule type" value="Genomic_DNA"/>
</dbReference>
<accession>A0A388MEL6</accession>
<gene>
    <name evidence="2" type="ORF">CBR_g57923</name>
</gene>
<feature type="compositionally biased region" description="Basic and acidic residues" evidence="1">
    <location>
        <begin position="339"/>
        <end position="355"/>
    </location>
</feature>